<dbReference type="Pfam" id="PF01464">
    <property type="entry name" value="SLT"/>
    <property type="match status" value="1"/>
</dbReference>
<accession>A0A2S2DEP0</accession>
<evidence type="ECO:0000256" key="1">
    <source>
        <dbReference type="SAM" id="SignalP"/>
    </source>
</evidence>
<evidence type="ECO:0000313" key="3">
    <source>
        <dbReference type="EMBL" id="AWL03559.1"/>
    </source>
</evidence>
<dbReference type="KEGG" id="mtim:DIR46_03250"/>
<dbReference type="RefSeq" id="WP_109343962.1">
    <property type="nucleotide sequence ID" value="NZ_CP029343.1"/>
</dbReference>
<name>A0A2S2DEP0_9BURK</name>
<feature type="chain" id="PRO_5015559253" evidence="1">
    <location>
        <begin position="25"/>
        <end position="143"/>
    </location>
</feature>
<protein>
    <submittedName>
        <fullName evidence="3">Invasion protein</fullName>
    </submittedName>
</protein>
<dbReference type="SUPFAM" id="SSF53955">
    <property type="entry name" value="Lysozyme-like"/>
    <property type="match status" value="1"/>
</dbReference>
<feature type="domain" description="Transglycosylase SLT" evidence="2">
    <location>
        <begin position="25"/>
        <end position="126"/>
    </location>
</feature>
<dbReference type="InterPro" id="IPR023346">
    <property type="entry name" value="Lysozyme-like_dom_sf"/>
</dbReference>
<sequence length="143" mass="16028">MTIRARLLALLLFAAILACTPAHACWEAAARRYGVDVRLLYAIAKTESSINPRAINRNRNGSYDVGLMQINSSWFPLLKRHGIEEKHLYDPCVSLQVGSWILAQNLQRLRDPWLAVGAYNSPTPAKARAYALKVYRNLPPAPD</sequence>
<dbReference type="Gene3D" id="1.10.530.10">
    <property type="match status" value="1"/>
</dbReference>
<proteinExistence type="predicted"/>
<keyword evidence="1" id="KW-0732">Signal</keyword>
<keyword evidence="4" id="KW-1185">Reference proteome</keyword>
<dbReference type="AlphaFoldDB" id="A0A2S2DEP0"/>
<evidence type="ECO:0000259" key="2">
    <source>
        <dbReference type="Pfam" id="PF01464"/>
    </source>
</evidence>
<dbReference type="PROSITE" id="PS51257">
    <property type="entry name" value="PROKAR_LIPOPROTEIN"/>
    <property type="match status" value="1"/>
</dbReference>
<organism evidence="3 4">
    <name type="scientific">Massilia oculi</name>
    <dbReference type="NCBI Taxonomy" id="945844"/>
    <lineage>
        <taxon>Bacteria</taxon>
        <taxon>Pseudomonadati</taxon>
        <taxon>Pseudomonadota</taxon>
        <taxon>Betaproteobacteria</taxon>
        <taxon>Burkholderiales</taxon>
        <taxon>Oxalobacteraceae</taxon>
        <taxon>Telluria group</taxon>
        <taxon>Massilia</taxon>
    </lineage>
</organism>
<feature type="signal peptide" evidence="1">
    <location>
        <begin position="1"/>
        <end position="24"/>
    </location>
</feature>
<dbReference type="OrthoDB" id="9808681at2"/>
<gene>
    <name evidence="3" type="ORF">DIR46_03250</name>
</gene>
<evidence type="ECO:0000313" key="4">
    <source>
        <dbReference type="Proteomes" id="UP000245820"/>
    </source>
</evidence>
<dbReference type="InterPro" id="IPR008258">
    <property type="entry name" value="Transglycosylase_SLT_dom_1"/>
</dbReference>
<dbReference type="Proteomes" id="UP000245820">
    <property type="component" value="Chromosome"/>
</dbReference>
<dbReference type="CDD" id="cd13400">
    <property type="entry name" value="LT_IagB-like"/>
    <property type="match status" value="1"/>
</dbReference>
<reference evidence="3 4" key="1">
    <citation type="submission" date="2018-05" db="EMBL/GenBank/DDBJ databases">
        <title>Complete genome sequence of Massilia oculi sp. nov. CCUG 43427T (=DSM 26321T), the type strain of M. oculi, and comparison with genome sequences of other Massilia strains.</title>
        <authorList>
            <person name="Zhu B."/>
        </authorList>
    </citation>
    <scope>NUCLEOTIDE SEQUENCE [LARGE SCALE GENOMIC DNA]</scope>
    <source>
        <strain evidence="3 4">CCUG 43427</strain>
    </source>
</reference>
<dbReference type="EMBL" id="CP029343">
    <property type="protein sequence ID" value="AWL03559.1"/>
    <property type="molecule type" value="Genomic_DNA"/>
</dbReference>